<sequence>MDLFGSQPASRIAAEARPAARCHMVAWRRMGRTLPATVPGRCRRDAVPGAGGFVSVAATGLLAPHTGEDAIFLALATISSLKGSLIR</sequence>
<evidence type="ECO:0000313" key="1">
    <source>
        <dbReference type="EMBL" id="MFC0385868.1"/>
    </source>
</evidence>
<protein>
    <submittedName>
        <fullName evidence="1">Uncharacterized protein</fullName>
    </submittedName>
</protein>
<keyword evidence="2" id="KW-1185">Reference proteome</keyword>
<gene>
    <name evidence="1" type="ORF">ACFFIC_09950</name>
</gene>
<dbReference type="RefSeq" id="WP_377050012.1">
    <property type="nucleotide sequence ID" value="NZ_JBHLVZ010000019.1"/>
</dbReference>
<proteinExistence type="predicted"/>
<organism evidence="1 2">
    <name type="scientific">Muricoccus vinaceus</name>
    <dbReference type="NCBI Taxonomy" id="424704"/>
    <lineage>
        <taxon>Bacteria</taxon>
        <taxon>Pseudomonadati</taxon>
        <taxon>Pseudomonadota</taxon>
        <taxon>Alphaproteobacteria</taxon>
        <taxon>Acetobacterales</taxon>
        <taxon>Roseomonadaceae</taxon>
        <taxon>Muricoccus</taxon>
    </lineage>
</organism>
<reference evidence="1 2" key="1">
    <citation type="submission" date="2024-09" db="EMBL/GenBank/DDBJ databases">
        <authorList>
            <person name="Sun Q."/>
            <person name="Mori K."/>
        </authorList>
    </citation>
    <scope>NUCLEOTIDE SEQUENCE [LARGE SCALE GENOMIC DNA]</scope>
    <source>
        <strain evidence="1 2">CCM 7468</strain>
    </source>
</reference>
<accession>A0ABV6IQH4</accession>
<comment type="caution">
    <text evidence="1">The sequence shown here is derived from an EMBL/GenBank/DDBJ whole genome shotgun (WGS) entry which is preliminary data.</text>
</comment>
<evidence type="ECO:0000313" key="2">
    <source>
        <dbReference type="Proteomes" id="UP001589789"/>
    </source>
</evidence>
<dbReference type="Proteomes" id="UP001589789">
    <property type="component" value="Unassembled WGS sequence"/>
</dbReference>
<dbReference type="EMBL" id="JBHLVZ010000019">
    <property type="protein sequence ID" value="MFC0385868.1"/>
    <property type="molecule type" value="Genomic_DNA"/>
</dbReference>
<name>A0ABV6IQH4_9PROT</name>